<protein>
    <recommendedName>
        <fullName evidence="4">Acyltransferase 3 domain-containing protein</fullName>
    </recommendedName>
</protein>
<name>A0A9P0D240_9CUCU</name>
<feature type="transmembrane region" description="Helical" evidence="1">
    <location>
        <begin position="140"/>
        <end position="158"/>
    </location>
</feature>
<feature type="transmembrane region" description="Helical" evidence="1">
    <location>
        <begin position="278"/>
        <end position="296"/>
    </location>
</feature>
<keyword evidence="1" id="KW-0812">Transmembrane</keyword>
<evidence type="ECO:0008006" key="4">
    <source>
        <dbReference type="Google" id="ProtNLM"/>
    </source>
</evidence>
<organism evidence="2 3">
    <name type="scientific">Psylliodes chrysocephalus</name>
    <dbReference type="NCBI Taxonomy" id="3402493"/>
    <lineage>
        <taxon>Eukaryota</taxon>
        <taxon>Metazoa</taxon>
        <taxon>Ecdysozoa</taxon>
        <taxon>Arthropoda</taxon>
        <taxon>Hexapoda</taxon>
        <taxon>Insecta</taxon>
        <taxon>Pterygota</taxon>
        <taxon>Neoptera</taxon>
        <taxon>Endopterygota</taxon>
        <taxon>Coleoptera</taxon>
        <taxon>Polyphaga</taxon>
        <taxon>Cucujiformia</taxon>
        <taxon>Chrysomeloidea</taxon>
        <taxon>Chrysomelidae</taxon>
        <taxon>Galerucinae</taxon>
        <taxon>Alticini</taxon>
        <taxon>Psylliodes</taxon>
    </lineage>
</organism>
<sequence length="323" mass="36817">MDVLPPLFEMDDYNSCLGNNGNYFCSVQGILDFSFQNSSIREFIKNLTTNKSTFDRSIIHRGLCIPKGGEYHDQNTIRSYSSSIINGRIRRDFNLTATVDDVTCIDNIKEVTSFDKVILNLELRHFKNSTTYLISYQSTISIWSSSFIGVIMGNLYYNKKHTVYSKTWKLNILWSLSCFGLTGISLLLCHTEVTDRLVAAVLGSLVKPMYTLGVGLGIWAMSYNFGGIMKRILENKNIVLLSNFTFCVYLLHTGVINVLHSSTYEPIVFNELVMIKDYFFTVIISFVLGIIVTLAIEEPGLILQKKYLPQVSKWVHQIKERNQ</sequence>
<dbReference type="PANTHER" id="PTHR11161:SF72">
    <property type="entry name" value="FI21449P1"/>
    <property type="match status" value="1"/>
</dbReference>
<gene>
    <name evidence="2" type="ORF">PSYICH_LOCUS11348</name>
</gene>
<evidence type="ECO:0000313" key="2">
    <source>
        <dbReference type="EMBL" id="CAH1110458.1"/>
    </source>
</evidence>
<keyword evidence="1" id="KW-0472">Membrane</keyword>
<dbReference type="EMBL" id="OV651817">
    <property type="protein sequence ID" value="CAH1110458.1"/>
    <property type="molecule type" value="Genomic_DNA"/>
</dbReference>
<evidence type="ECO:0000313" key="3">
    <source>
        <dbReference type="Proteomes" id="UP001153636"/>
    </source>
</evidence>
<proteinExistence type="predicted"/>
<feature type="transmembrane region" description="Helical" evidence="1">
    <location>
        <begin position="238"/>
        <end position="258"/>
    </location>
</feature>
<keyword evidence="3" id="KW-1185">Reference proteome</keyword>
<feature type="transmembrane region" description="Helical" evidence="1">
    <location>
        <begin position="208"/>
        <end position="226"/>
    </location>
</feature>
<dbReference type="AlphaFoldDB" id="A0A9P0D240"/>
<evidence type="ECO:0000256" key="1">
    <source>
        <dbReference type="SAM" id="Phobius"/>
    </source>
</evidence>
<dbReference type="Proteomes" id="UP001153636">
    <property type="component" value="Chromosome 5"/>
</dbReference>
<accession>A0A9P0D240</accession>
<dbReference type="PANTHER" id="PTHR11161">
    <property type="entry name" value="O-ACYLTRANSFERASE"/>
    <property type="match status" value="1"/>
</dbReference>
<dbReference type="OrthoDB" id="10265389at2759"/>
<dbReference type="InterPro" id="IPR052728">
    <property type="entry name" value="O2_lipid_transport_reg"/>
</dbReference>
<feature type="transmembrane region" description="Helical" evidence="1">
    <location>
        <begin position="170"/>
        <end position="188"/>
    </location>
</feature>
<reference evidence="2" key="1">
    <citation type="submission" date="2022-01" db="EMBL/GenBank/DDBJ databases">
        <authorList>
            <person name="King R."/>
        </authorList>
    </citation>
    <scope>NUCLEOTIDE SEQUENCE</scope>
</reference>
<keyword evidence="1" id="KW-1133">Transmembrane helix</keyword>